<name>A0AAV7KW90_PLEWA</name>
<evidence type="ECO:0000313" key="1">
    <source>
        <dbReference type="EMBL" id="KAJ1082559.1"/>
    </source>
</evidence>
<comment type="caution">
    <text evidence="1">The sequence shown here is derived from an EMBL/GenBank/DDBJ whole genome shotgun (WGS) entry which is preliminary data.</text>
</comment>
<gene>
    <name evidence="1" type="ORF">NDU88_002724</name>
</gene>
<dbReference type="Proteomes" id="UP001066276">
    <property type="component" value="Chromosome 12"/>
</dbReference>
<dbReference type="EMBL" id="JANPWB010000016">
    <property type="protein sequence ID" value="KAJ1082559.1"/>
    <property type="molecule type" value="Genomic_DNA"/>
</dbReference>
<reference evidence="1" key="1">
    <citation type="journal article" date="2022" name="bioRxiv">
        <title>Sequencing and chromosome-scale assembly of the giantPleurodeles waltlgenome.</title>
        <authorList>
            <person name="Brown T."/>
            <person name="Elewa A."/>
            <person name="Iarovenko S."/>
            <person name="Subramanian E."/>
            <person name="Araus A.J."/>
            <person name="Petzold A."/>
            <person name="Susuki M."/>
            <person name="Suzuki K.-i.T."/>
            <person name="Hayashi T."/>
            <person name="Toyoda A."/>
            <person name="Oliveira C."/>
            <person name="Osipova E."/>
            <person name="Leigh N.D."/>
            <person name="Simon A."/>
            <person name="Yun M.H."/>
        </authorList>
    </citation>
    <scope>NUCLEOTIDE SEQUENCE</scope>
    <source>
        <strain evidence="1">20211129_DDA</strain>
        <tissue evidence="1">Liver</tissue>
    </source>
</reference>
<keyword evidence="2" id="KW-1185">Reference proteome</keyword>
<organism evidence="1 2">
    <name type="scientific">Pleurodeles waltl</name>
    <name type="common">Iberian ribbed newt</name>
    <dbReference type="NCBI Taxonomy" id="8319"/>
    <lineage>
        <taxon>Eukaryota</taxon>
        <taxon>Metazoa</taxon>
        <taxon>Chordata</taxon>
        <taxon>Craniata</taxon>
        <taxon>Vertebrata</taxon>
        <taxon>Euteleostomi</taxon>
        <taxon>Amphibia</taxon>
        <taxon>Batrachia</taxon>
        <taxon>Caudata</taxon>
        <taxon>Salamandroidea</taxon>
        <taxon>Salamandridae</taxon>
        <taxon>Pleurodelinae</taxon>
        <taxon>Pleurodeles</taxon>
    </lineage>
</organism>
<sequence length="132" mass="14616">MGKTVVTKKTHRRARSVLSMRFLFTLPAFIAMQPQGTKSPNSKVTAKTPAKCLNYSLRDSINRSRGIPFVISAVTFSGFHSSTEGARGCALTIPISTAWKEKCLMRKWAAINNPDSCLIPKETTAETQLRKK</sequence>
<accession>A0AAV7KW90</accession>
<dbReference type="AlphaFoldDB" id="A0AAV7KW90"/>
<evidence type="ECO:0000313" key="2">
    <source>
        <dbReference type="Proteomes" id="UP001066276"/>
    </source>
</evidence>
<proteinExistence type="predicted"/>
<protein>
    <submittedName>
        <fullName evidence="1">Uncharacterized protein</fullName>
    </submittedName>
</protein>